<feature type="signal peptide" evidence="1">
    <location>
        <begin position="1"/>
        <end position="35"/>
    </location>
</feature>
<keyword evidence="5" id="KW-0378">Hydrolase</keyword>
<evidence type="ECO:0000313" key="5">
    <source>
        <dbReference type="EMBL" id="MCS0657824.1"/>
    </source>
</evidence>
<accession>A0ABT2CV18</accession>
<dbReference type="Pfam" id="PF14498">
    <property type="entry name" value="Glyco_hyd_65N_2"/>
    <property type="match status" value="2"/>
</dbReference>
<dbReference type="GO" id="GO:0016787">
    <property type="term" value="F:hydrolase activity"/>
    <property type="evidence" value="ECO:0007669"/>
    <property type="project" value="UniProtKB-KW"/>
</dbReference>
<dbReference type="InterPro" id="IPR054363">
    <property type="entry name" value="GH95_cat"/>
</dbReference>
<keyword evidence="6" id="KW-1185">Reference proteome</keyword>
<feature type="domain" description="Glycosyl hydrolase family 95 catalytic" evidence="4">
    <location>
        <begin position="309"/>
        <end position="716"/>
    </location>
</feature>
<dbReference type="SUPFAM" id="SSF48208">
    <property type="entry name" value="Six-hairpin glycosidases"/>
    <property type="match status" value="1"/>
</dbReference>
<dbReference type="Pfam" id="PF22124">
    <property type="entry name" value="Glyco_hydro_95_cat"/>
    <property type="match status" value="1"/>
</dbReference>
<evidence type="ECO:0000313" key="6">
    <source>
        <dbReference type="Proteomes" id="UP001204621"/>
    </source>
</evidence>
<feature type="domain" description="Glycosyl hydrolase family 95 N-terminal" evidence="2">
    <location>
        <begin position="112"/>
        <end position="271"/>
    </location>
</feature>
<feature type="domain" description="Alpha fucosidase A-like C-terminal" evidence="3">
    <location>
        <begin position="718"/>
        <end position="814"/>
    </location>
</feature>
<evidence type="ECO:0000259" key="2">
    <source>
        <dbReference type="Pfam" id="PF14498"/>
    </source>
</evidence>
<dbReference type="Gene3D" id="2.70.98.50">
    <property type="entry name" value="putative glycoside hydrolase family protein from bacillus halodurans"/>
    <property type="match status" value="1"/>
</dbReference>
<protein>
    <submittedName>
        <fullName evidence="5">Glycoside hydrolase family 95 protein</fullName>
    </submittedName>
</protein>
<proteinExistence type="predicted"/>
<evidence type="ECO:0000256" key="1">
    <source>
        <dbReference type="SAM" id="SignalP"/>
    </source>
</evidence>
<gene>
    <name evidence="5" type="ORF">NX778_07075</name>
</gene>
<dbReference type="InterPro" id="IPR027414">
    <property type="entry name" value="GH95_N_dom"/>
</dbReference>
<dbReference type="RefSeq" id="WP_258810966.1">
    <property type="nucleotide sequence ID" value="NZ_JANUGU010000001.1"/>
</dbReference>
<dbReference type="InterPro" id="IPR008928">
    <property type="entry name" value="6-hairpin_glycosidase_sf"/>
</dbReference>
<keyword evidence="1" id="KW-0732">Signal</keyword>
<dbReference type="Gene3D" id="2.60.40.10">
    <property type="entry name" value="Immunoglobulins"/>
    <property type="match status" value="1"/>
</dbReference>
<dbReference type="InterPro" id="IPR049053">
    <property type="entry name" value="AFCA-like_C"/>
</dbReference>
<comment type="caution">
    <text evidence="5">The sequence shown here is derived from an EMBL/GenBank/DDBJ whole genome shotgun (WGS) entry which is preliminary data.</text>
</comment>
<feature type="domain" description="Glycosyl hydrolase family 95 N-terminal" evidence="2">
    <location>
        <begin position="55"/>
        <end position="100"/>
    </location>
</feature>
<sequence>MFRAILNGLQGNAMIKKIFAATALTGLLWAPVALAGQAPGAQGAAAARPGTPLRLWYDLPATNDNDGWVSQSLPLGNGYMGVNVFGGVGQERLQITENSLVDSPADKIGGLNSFAEVFLDFPHAAPAHYSRDLVLNSSTAHVSYDNEGVHFTREYFTSYPDKVLVIRLQASKPGALDFTLRPTIPYLTEFRRAMEGPQDHRGKHGTVAATGDTITLSGTMDYYDIKFEGLFKVIPQGGTMRAMNDAQGGNGSISVKGATSAVILVAAGTNYPIADPRVFSAGDPRDKLKGSAGPHDKVSGYIAAAAARSYADLMERHEADYTRLFDRVNLDLRAPTPAVTTDKMVDAERAGSANPYFDELAFQFGRYLLISSSRSGALPPNLQGVWNVYQDAPWTAGYWHNVNQQMNYWPAFNTNLPELFDPYLDLYRAYLPAQRASAKEFLTRYHPAGLAADGDNGWALGNSMRPFEPAGKAAHSGLGTGPWTTMLFWDYYDFTRDRTLLGRVVYPAMLSQANFLSRFVQDIDGKLLAKPSSSPENADNLQTAGTTFDQQTIYENHRNTIAAAQILGAHDPLIAKLKAQLPKLDPILIGDSGQIKEYREETTYGSIGDPHHRHMSQLLGLYPGSLINTNTPAWLDAAKVSLEGRGAVNIPGWAQAQRMESWARTGDGDKAYAHYHYWMSHHAMYNLWNNHRDSRTAKLFQVDGNFGVTAGVAEMLLQSHEGFIAPLPALPQAWPNGSYRGLLARGAFEVSADWSNGHADRIEVRSKAGGPLKLHYPGIGGSTVRTKAGDTVTVRHLGHDDISVETVPGQAYVVTAIPIMEKVAPVMGLAIAADASDGLRLNWQSSAPAISYTIDRAIGDSPTYERIATSQTGTSFVDSTAAIAKATRARYRVSAVSSSGSESPGASVFWLRSTPTDPLSASTR</sequence>
<reference evidence="5 6" key="1">
    <citation type="submission" date="2022-08" db="EMBL/GenBank/DDBJ databases">
        <title>Reclassification of Massilia species as members of the genera Telluria, Duganella, Pseudoduganella, Mokoshia gen. nov. and Zemynaea gen. nov. using orthogonal and non-orthogonal genome-based approaches.</title>
        <authorList>
            <person name="Bowman J.P."/>
        </authorList>
    </citation>
    <scope>NUCLEOTIDE SEQUENCE [LARGE SCALE GENOMIC DNA]</scope>
    <source>
        <strain evidence="5 6">JCM 31606</strain>
    </source>
</reference>
<evidence type="ECO:0000259" key="3">
    <source>
        <dbReference type="Pfam" id="PF21307"/>
    </source>
</evidence>
<feature type="chain" id="PRO_5046506630" evidence="1">
    <location>
        <begin position="36"/>
        <end position="924"/>
    </location>
</feature>
<dbReference type="Proteomes" id="UP001204621">
    <property type="component" value="Unassembled WGS sequence"/>
</dbReference>
<organism evidence="5 6">
    <name type="scientific">Massilia terrae</name>
    <dbReference type="NCBI Taxonomy" id="1811224"/>
    <lineage>
        <taxon>Bacteria</taxon>
        <taxon>Pseudomonadati</taxon>
        <taxon>Pseudomonadota</taxon>
        <taxon>Betaproteobacteria</taxon>
        <taxon>Burkholderiales</taxon>
        <taxon>Oxalobacteraceae</taxon>
        <taxon>Telluria group</taxon>
        <taxon>Massilia</taxon>
    </lineage>
</organism>
<dbReference type="InterPro" id="IPR013783">
    <property type="entry name" value="Ig-like_fold"/>
</dbReference>
<evidence type="ECO:0000259" key="4">
    <source>
        <dbReference type="Pfam" id="PF22124"/>
    </source>
</evidence>
<dbReference type="InterPro" id="IPR012341">
    <property type="entry name" value="6hp_glycosidase-like_sf"/>
</dbReference>
<dbReference type="PANTHER" id="PTHR31084">
    <property type="entry name" value="ALPHA-L-FUCOSIDASE 2"/>
    <property type="match status" value="1"/>
</dbReference>
<dbReference type="Gene3D" id="1.50.10.10">
    <property type="match status" value="1"/>
</dbReference>
<dbReference type="EMBL" id="JANUGU010000001">
    <property type="protein sequence ID" value="MCS0657824.1"/>
    <property type="molecule type" value="Genomic_DNA"/>
</dbReference>
<dbReference type="PANTHER" id="PTHR31084:SF0">
    <property type="entry name" value="ALPHA-L-FUCOSIDASE 2"/>
    <property type="match status" value="1"/>
</dbReference>
<dbReference type="Pfam" id="PF21307">
    <property type="entry name" value="Glyco_hydro_95_C"/>
    <property type="match status" value="1"/>
</dbReference>
<name>A0ABT2CV18_9BURK</name>